<sequence length="263" mass="29901">MTWEVRLRDMIHVYESDDRYDTSAAEMVSHRIRWVYGPHESHMGHVTATASALKPKAHERSCPSSTSPNDPKLNLSENYASQKLCRLECHQRRQVMLTIRVTDKSHSTNTYFSRKITGSGGFAGAGFCAARAKILCIKNQIAFLSYFEHILSSRTPFEAISRRCSRINKGISKADLSFHHIRFGYGREVGLMRSERVIDHTYTLDIDLGISICIRLEQLVAFKLRLDKIKKEVKGDILTERLKFDSNIVHEPDKGGGGNSETR</sequence>
<gene>
    <name evidence="2" type="ORF">RND71_028528</name>
</gene>
<evidence type="ECO:0000313" key="2">
    <source>
        <dbReference type="EMBL" id="KAK4353010.1"/>
    </source>
</evidence>
<reference evidence="2" key="1">
    <citation type="submission" date="2023-12" db="EMBL/GenBank/DDBJ databases">
        <title>Genome assembly of Anisodus tanguticus.</title>
        <authorList>
            <person name="Wang Y.-J."/>
        </authorList>
    </citation>
    <scope>NUCLEOTIDE SEQUENCE</scope>
    <source>
        <strain evidence="2">KB-2021</strain>
        <tissue evidence="2">Leaf</tissue>
    </source>
</reference>
<keyword evidence="3" id="KW-1185">Reference proteome</keyword>
<evidence type="ECO:0000256" key="1">
    <source>
        <dbReference type="SAM" id="MobiDB-lite"/>
    </source>
</evidence>
<evidence type="ECO:0000313" key="3">
    <source>
        <dbReference type="Proteomes" id="UP001291623"/>
    </source>
</evidence>
<feature type="compositionally biased region" description="Polar residues" evidence="1">
    <location>
        <begin position="62"/>
        <end position="74"/>
    </location>
</feature>
<organism evidence="2 3">
    <name type="scientific">Anisodus tanguticus</name>
    <dbReference type="NCBI Taxonomy" id="243964"/>
    <lineage>
        <taxon>Eukaryota</taxon>
        <taxon>Viridiplantae</taxon>
        <taxon>Streptophyta</taxon>
        <taxon>Embryophyta</taxon>
        <taxon>Tracheophyta</taxon>
        <taxon>Spermatophyta</taxon>
        <taxon>Magnoliopsida</taxon>
        <taxon>eudicotyledons</taxon>
        <taxon>Gunneridae</taxon>
        <taxon>Pentapetalae</taxon>
        <taxon>asterids</taxon>
        <taxon>lamiids</taxon>
        <taxon>Solanales</taxon>
        <taxon>Solanaceae</taxon>
        <taxon>Solanoideae</taxon>
        <taxon>Hyoscyameae</taxon>
        <taxon>Anisodus</taxon>
    </lineage>
</organism>
<dbReference type="Proteomes" id="UP001291623">
    <property type="component" value="Unassembled WGS sequence"/>
</dbReference>
<comment type="caution">
    <text evidence="2">The sequence shown here is derived from an EMBL/GenBank/DDBJ whole genome shotgun (WGS) entry which is preliminary data.</text>
</comment>
<dbReference type="EMBL" id="JAVYJV010000015">
    <property type="protein sequence ID" value="KAK4353010.1"/>
    <property type="molecule type" value="Genomic_DNA"/>
</dbReference>
<proteinExistence type="predicted"/>
<name>A0AAE1RJZ0_9SOLA</name>
<protein>
    <submittedName>
        <fullName evidence="2">Uncharacterized protein</fullName>
    </submittedName>
</protein>
<dbReference type="AlphaFoldDB" id="A0AAE1RJZ0"/>
<accession>A0AAE1RJZ0</accession>
<feature type="region of interest" description="Disordered" evidence="1">
    <location>
        <begin position="54"/>
        <end position="74"/>
    </location>
</feature>